<feature type="binding site" evidence="10">
    <location>
        <position position="77"/>
    </location>
    <ligand>
        <name>Mg(2+)</name>
        <dbReference type="ChEBI" id="CHEBI:18420"/>
        <label>1</label>
    </ligand>
</feature>
<dbReference type="InterPro" id="IPR032710">
    <property type="entry name" value="NTF2-like_dom_sf"/>
</dbReference>
<dbReference type="Pfam" id="PF14534">
    <property type="entry name" value="DUF4440"/>
    <property type="match status" value="1"/>
</dbReference>
<protein>
    <recommendedName>
        <fullName evidence="4 10">Ribonuclease H</fullName>
        <shortName evidence="10">RNase H</shortName>
        <ecNumber evidence="4 10">3.1.26.4</ecNumber>
    </recommendedName>
</protein>
<evidence type="ECO:0000313" key="12">
    <source>
        <dbReference type="EMBL" id="RCK69742.1"/>
    </source>
</evidence>
<dbReference type="GO" id="GO:0000287">
    <property type="term" value="F:magnesium ion binding"/>
    <property type="evidence" value="ECO:0007669"/>
    <property type="project" value="UniProtKB-UniRule"/>
</dbReference>
<dbReference type="Gene3D" id="3.30.420.10">
    <property type="entry name" value="Ribonuclease H-like superfamily/Ribonuclease H"/>
    <property type="match status" value="1"/>
</dbReference>
<evidence type="ECO:0000259" key="11">
    <source>
        <dbReference type="PROSITE" id="PS50879"/>
    </source>
</evidence>
<name>A0A367YXK7_9ACTN</name>
<dbReference type="PANTHER" id="PTHR10642">
    <property type="entry name" value="RIBONUCLEASE H1"/>
    <property type="match status" value="1"/>
</dbReference>
<dbReference type="PANTHER" id="PTHR10642:SF26">
    <property type="entry name" value="RIBONUCLEASE H1"/>
    <property type="match status" value="1"/>
</dbReference>
<dbReference type="CDD" id="cd09278">
    <property type="entry name" value="RNase_HI_prokaryote_like"/>
    <property type="match status" value="1"/>
</dbReference>
<dbReference type="InterPro" id="IPR027843">
    <property type="entry name" value="DUF4440"/>
</dbReference>
<dbReference type="SUPFAM" id="SSF54427">
    <property type="entry name" value="NTF2-like"/>
    <property type="match status" value="1"/>
</dbReference>
<dbReference type="GO" id="GO:0004523">
    <property type="term" value="F:RNA-DNA hybrid ribonuclease activity"/>
    <property type="evidence" value="ECO:0007669"/>
    <property type="project" value="UniProtKB-UniRule"/>
</dbReference>
<evidence type="ECO:0000256" key="1">
    <source>
        <dbReference type="ARBA" id="ARBA00000077"/>
    </source>
</evidence>
<feature type="binding site" evidence="10">
    <location>
        <position position="19"/>
    </location>
    <ligand>
        <name>Mg(2+)</name>
        <dbReference type="ChEBI" id="CHEBI:18420"/>
        <label>1</label>
    </ligand>
</feature>
<dbReference type="Pfam" id="PF00075">
    <property type="entry name" value="RNase_H"/>
    <property type="match status" value="1"/>
</dbReference>
<reference evidence="12 13" key="1">
    <citation type="submission" date="2018-07" db="EMBL/GenBank/DDBJ databases">
        <title>Desertimonas flava gen. nov. sp. nov.</title>
        <authorList>
            <person name="Liu S."/>
        </authorList>
    </citation>
    <scope>NUCLEOTIDE SEQUENCE [LARGE SCALE GENOMIC DNA]</scope>
    <source>
        <strain evidence="12 13">16Sb5-5</strain>
    </source>
</reference>
<evidence type="ECO:0000256" key="9">
    <source>
        <dbReference type="ARBA" id="ARBA00022842"/>
    </source>
</evidence>
<feature type="domain" description="RNase H type-1" evidence="11">
    <location>
        <begin position="10"/>
        <end position="149"/>
    </location>
</feature>
<comment type="similarity">
    <text evidence="2 10">Belongs to the RNase H family.</text>
</comment>
<dbReference type="AlphaFoldDB" id="A0A367YXK7"/>
<dbReference type="InterPro" id="IPR022892">
    <property type="entry name" value="RNaseHI"/>
</dbReference>
<keyword evidence="9 10" id="KW-0460">Magnesium</keyword>
<comment type="subunit">
    <text evidence="3 10">Monomer.</text>
</comment>
<evidence type="ECO:0000256" key="4">
    <source>
        <dbReference type="ARBA" id="ARBA00012180"/>
    </source>
</evidence>
<evidence type="ECO:0000256" key="3">
    <source>
        <dbReference type="ARBA" id="ARBA00011245"/>
    </source>
</evidence>
<dbReference type="EMBL" id="QOUI01000005">
    <property type="protein sequence ID" value="RCK69742.1"/>
    <property type="molecule type" value="Genomic_DNA"/>
</dbReference>
<keyword evidence="6 10" id="KW-0479">Metal-binding</keyword>
<comment type="subcellular location">
    <subcellularLocation>
        <location evidence="10">Cytoplasm</location>
    </subcellularLocation>
</comment>
<dbReference type="SUPFAM" id="SSF53098">
    <property type="entry name" value="Ribonuclease H-like"/>
    <property type="match status" value="1"/>
</dbReference>
<evidence type="ECO:0000313" key="13">
    <source>
        <dbReference type="Proteomes" id="UP000252770"/>
    </source>
</evidence>
<keyword evidence="8 10" id="KW-0378">Hydrolase</keyword>
<dbReference type="InterPro" id="IPR012337">
    <property type="entry name" value="RNaseH-like_sf"/>
</dbReference>
<comment type="cofactor">
    <cofactor evidence="10">
        <name>Mg(2+)</name>
        <dbReference type="ChEBI" id="CHEBI:18420"/>
    </cofactor>
    <text evidence="10">Binds 1 Mg(2+) ion per subunit. May bind a second metal ion at a regulatory site, or after substrate binding.</text>
</comment>
<dbReference type="GO" id="GO:0003676">
    <property type="term" value="F:nucleic acid binding"/>
    <property type="evidence" value="ECO:0007669"/>
    <property type="project" value="InterPro"/>
</dbReference>
<evidence type="ECO:0000256" key="6">
    <source>
        <dbReference type="ARBA" id="ARBA00022723"/>
    </source>
</evidence>
<comment type="catalytic activity">
    <reaction evidence="1 10">
        <text>Endonucleolytic cleavage to 5'-phosphomonoester.</text>
        <dbReference type="EC" id="3.1.26.4"/>
    </reaction>
</comment>
<dbReference type="InterPro" id="IPR050092">
    <property type="entry name" value="RNase_H"/>
</dbReference>
<dbReference type="Gene3D" id="3.10.450.50">
    <property type="match status" value="1"/>
</dbReference>
<keyword evidence="13" id="KW-1185">Reference proteome</keyword>
<gene>
    <name evidence="10" type="primary">rnhA</name>
    <name evidence="12" type="ORF">DT076_09925</name>
</gene>
<dbReference type="PROSITE" id="PS50879">
    <property type="entry name" value="RNASE_H_1"/>
    <property type="match status" value="1"/>
</dbReference>
<evidence type="ECO:0000256" key="8">
    <source>
        <dbReference type="ARBA" id="ARBA00022801"/>
    </source>
</evidence>
<comment type="function">
    <text evidence="10">Endonuclease that specifically degrades the RNA of RNA-DNA hybrids.</text>
</comment>
<dbReference type="GO" id="GO:0043137">
    <property type="term" value="P:DNA replication, removal of RNA primer"/>
    <property type="evidence" value="ECO:0007669"/>
    <property type="project" value="TreeGrafter"/>
</dbReference>
<organism evidence="12 13">
    <name type="scientific">Desertihabitans brevis</name>
    <dbReference type="NCBI Taxonomy" id="2268447"/>
    <lineage>
        <taxon>Bacteria</taxon>
        <taxon>Bacillati</taxon>
        <taxon>Actinomycetota</taxon>
        <taxon>Actinomycetes</taxon>
        <taxon>Propionibacteriales</taxon>
        <taxon>Propionibacteriaceae</taxon>
        <taxon>Desertihabitans</taxon>
    </lineage>
</organism>
<accession>A0A367YXK7</accession>
<evidence type="ECO:0000256" key="5">
    <source>
        <dbReference type="ARBA" id="ARBA00022722"/>
    </source>
</evidence>
<feature type="binding site" evidence="10">
    <location>
        <position position="19"/>
    </location>
    <ligand>
        <name>Mg(2+)</name>
        <dbReference type="ChEBI" id="CHEBI:18420"/>
        <label>2</label>
    </ligand>
</feature>
<sequence>MPAQSPTADAARTLVAAADGSALGNPGPAGWAWYVDDDTWAAGGWPHGTNNMGELMAVLDLLRATADLGVPLRVLCDSTYVIKAVTEWMPGWKRRGWKKADGKPVLNQDLLRELDAALQGRDVVLEWVKGHAGHAMNEAADARARAVATAFQRGTEPDTGPGIAGLVQHELRVPATAPSADVDEAEEADAEAELVPPATDEPTPVDALFATPDPTDEEIVVAHERELLDPRVRADPERVEQLLHPHWREVGASGRLCSRAEMVEHLASTPGRRTGLDVVEVSRVDAATMLLLWRSSDERGTALRSSVWVLGPSGWRQRFTQGTPEA</sequence>
<dbReference type="HAMAP" id="MF_00042">
    <property type="entry name" value="RNase_H"/>
    <property type="match status" value="1"/>
</dbReference>
<dbReference type="GO" id="GO:0005737">
    <property type="term" value="C:cytoplasm"/>
    <property type="evidence" value="ECO:0007669"/>
    <property type="project" value="UniProtKB-SubCell"/>
</dbReference>
<feature type="binding site" evidence="10">
    <location>
        <position position="54"/>
    </location>
    <ligand>
        <name>Mg(2+)</name>
        <dbReference type="ChEBI" id="CHEBI:18420"/>
        <label>1</label>
    </ligand>
</feature>
<feature type="binding site" evidence="10">
    <location>
        <position position="141"/>
    </location>
    <ligand>
        <name>Mg(2+)</name>
        <dbReference type="ChEBI" id="CHEBI:18420"/>
        <label>2</label>
    </ligand>
</feature>
<dbReference type="InterPro" id="IPR002156">
    <property type="entry name" value="RNaseH_domain"/>
</dbReference>
<dbReference type="InterPro" id="IPR036397">
    <property type="entry name" value="RNaseH_sf"/>
</dbReference>
<dbReference type="Proteomes" id="UP000252770">
    <property type="component" value="Unassembled WGS sequence"/>
</dbReference>
<evidence type="ECO:0000256" key="7">
    <source>
        <dbReference type="ARBA" id="ARBA00022759"/>
    </source>
</evidence>
<keyword evidence="7 10" id="KW-0255">Endonuclease</keyword>
<comment type="caution">
    <text evidence="12">The sequence shown here is derived from an EMBL/GenBank/DDBJ whole genome shotgun (WGS) entry which is preliminary data.</text>
</comment>
<proteinExistence type="inferred from homology"/>
<dbReference type="RefSeq" id="WP_114126502.1">
    <property type="nucleotide sequence ID" value="NZ_QOUI01000005.1"/>
</dbReference>
<evidence type="ECO:0000256" key="2">
    <source>
        <dbReference type="ARBA" id="ARBA00005300"/>
    </source>
</evidence>
<dbReference type="EC" id="3.1.26.4" evidence="4 10"/>
<keyword evidence="10" id="KW-0963">Cytoplasm</keyword>
<evidence type="ECO:0000256" key="10">
    <source>
        <dbReference type="HAMAP-Rule" id="MF_00042"/>
    </source>
</evidence>
<keyword evidence="5 10" id="KW-0540">Nuclease</keyword>